<dbReference type="GO" id="GO:0035556">
    <property type="term" value="P:intracellular signal transduction"/>
    <property type="evidence" value="ECO:0007669"/>
    <property type="project" value="InterPro"/>
</dbReference>
<dbReference type="PANTHER" id="PTHR23180:SF160">
    <property type="entry name" value="ADP-RIBOSYLATION FACTOR GTPASE-ACTIVATING PROTEIN EFFECTOR PROTEIN 1"/>
    <property type="match status" value="1"/>
</dbReference>
<accession>A0A6J8DQK8</accession>
<evidence type="ECO:0000313" key="6">
    <source>
        <dbReference type="EMBL" id="CAC5410316.1"/>
    </source>
</evidence>
<gene>
    <name evidence="6" type="ORF">MCOR_43516</name>
</gene>
<protein>
    <submittedName>
        <fullName evidence="6">PLEK</fullName>
    </submittedName>
</protein>
<dbReference type="PROSITE" id="PS50003">
    <property type="entry name" value="PH_DOMAIN"/>
    <property type="match status" value="2"/>
</dbReference>
<evidence type="ECO:0000259" key="5">
    <source>
        <dbReference type="PROSITE" id="PS50186"/>
    </source>
</evidence>
<organism evidence="6 7">
    <name type="scientific">Mytilus coruscus</name>
    <name type="common">Sea mussel</name>
    <dbReference type="NCBI Taxonomy" id="42192"/>
    <lineage>
        <taxon>Eukaryota</taxon>
        <taxon>Metazoa</taxon>
        <taxon>Spiralia</taxon>
        <taxon>Lophotrochozoa</taxon>
        <taxon>Mollusca</taxon>
        <taxon>Bivalvia</taxon>
        <taxon>Autobranchia</taxon>
        <taxon>Pteriomorphia</taxon>
        <taxon>Mytilida</taxon>
        <taxon>Mytiloidea</taxon>
        <taxon>Mytilidae</taxon>
        <taxon>Mytilinae</taxon>
        <taxon>Mytilus</taxon>
    </lineage>
</organism>
<dbReference type="InterPro" id="IPR036388">
    <property type="entry name" value="WH-like_DNA-bd_sf"/>
</dbReference>
<dbReference type="PANTHER" id="PTHR23180">
    <property type="entry name" value="CENTAURIN/ARF"/>
    <property type="match status" value="1"/>
</dbReference>
<keyword evidence="7" id="KW-1185">Reference proteome</keyword>
<dbReference type="GO" id="GO:0005096">
    <property type="term" value="F:GTPase activator activity"/>
    <property type="evidence" value="ECO:0007669"/>
    <property type="project" value="InterPro"/>
</dbReference>
<evidence type="ECO:0000256" key="2">
    <source>
        <dbReference type="ARBA" id="ARBA00022833"/>
    </source>
</evidence>
<dbReference type="InterPro" id="IPR011993">
    <property type="entry name" value="PH-like_dom_sf"/>
</dbReference>
<dbReference type="AlphaFoldDB" id="A0A6J8DQK8"/>
<dbReference type="CDD" id="cd00821">
    <property type="entry name" value="PH"/>
    <property type="match status" value="1"/>
</dbReference>
<dbReference type="Gene3D" id="1.10.10.10">
    <property type="entry name" value="Winged helix-like DNA-binding domain superfamily/Winged helix DNA-binding domain"/>
    <property type="match status" value="1"/>
</dbReference>
<dbReference type="PROSITE" id="PS50186">
    <property type="entry name" value="DEP"/>
    <property type="match status" value="1"/>
</dbReference>
<evidence type="ECO:0000256" key="1">
    <source>
        <dbReference type="ARBA" id="ARBA00022723"/>
    </source>
</evidence>
<dbReference type="Pfam" id="PF00610">
    <property type="entry name" value="DEP"/>
    <property type="match status" value="1"/>
</dbReference>
<feature type="compositionally biased region" description="Acidic residues" evidence="3">
    <location>
        <begin position="239"/>
        <end position="248"/>
    </location>
</feature>
<dbReference type="InterPro" id="IPR045258">
    <property type="entry name" value="ACAP1/2/3-like"/>
</dbReference>
<feature type="domain" description="PH" evidence="4">
    <location>
        <begin position="257"/>
        <end position="358"/>
    </location>
</feature>
<dbReference type="Pfam" id="PF00169">
    <property type="entry name" value="PH"/>
    <property type="match status" value="2"/>
</dbReference>
<proteinExistence type="predicted"/>
<dbReference type="InterPro" id="IPR036390">
    <property type="entry name" value="WH_DNA-bd_sf"/>
</dbReference>
<evidence type="ECO:0000256" key="3">
    <source>
        <dbReference type="SAM" id="MobiDB-lite"/>
    </source>
</evidence>
<dbReference type="GO" id="GO:0046872">
    <property type="term" value="F:metal ion binding"/>
    <property type="evidence" value="ECO:0007669"/>
    <property type="project" value="UniProtKB-KW"/>
</dbReference>
<dbReference type="SUPFAM" id="SSF46785">
    <property type="entry name" value="Winged helix' DNA-binding domain"/>
    <property type="match status" value="1"/>
</dbReference>
<dbReference type="SMART" id="SM00233">
    <property type="entry name" value="PH"/>
    <property type="match status" value="2"/>
</dbReference>
<feature type="domain" description="PH" evidence="4">
    <location>
        <begin position="6"/>
        <end position="104"/>
    </location>
</feature>
<dbReference type="InterPro" id="IPR000591">
    <property type="entry name" value="DEP_dom"/>
</dbReference>
<dbReference type="Proteomes" id="UP000507470">
    <property type="component" value="Unassembled WGS sequence"/>
</dbReference>
<name>A0A6J8DQK8_MYTCO</name>
<dbReference type="OrthoDB" id="185175at2759"/>
<dbReference type="SMART" id="SM00049">
    <property type="entry name" value="DEP"/>
    <property type="match status" value="1"/>
</dbReference>
<dbReference type="InterPro" id="IPR001849">
    <property type="entry name" value="PH_domain"/>
</dbReference>
<feature type="region of interest" description="Disordered" evidence="3">
    <location>
        <begin position="230"/>
        <end position="249"/>
    </location>
</feature>
<sequence length="366" mass="41432">MEKEVQCLKNGFLLRLEQSKKWKIRWFTLEEDQLVCHPKRDRYVVIDTINLHGASVICPSLTSFKAESLGEFHIHTPKGEELCFRAAGKEDCDGWAHAIGAVLRSLTVSNQDSEKNVPFQAFRVNTNVSEILGALQEPEAGVELGSHVRNGDVHKNCFEGHSIVDWLERWSIIRRRDDGVAMAQTLLKLGHLQEVDILDGAAGAARKFVDGDKLYRFTSLNLGMKRNSFYDSTDSESSSSEDEDDTAEDATKLRKGKIIKAGYLWKKKNIRKEWRVRRVTVHQNPSVMAYSRPVSPEGIETKYKVIALNQGSLQESKKAGGNKSKMTIKDKTGRLHVFKFKDEAEKSQWMTVVQPLCQSIKPKEKA</sequence>
<keyword evidence="2" id="KW-0862">Zinc</keyword>
<dbReference type="SUPFAM" id="SSF50729">
    <property type="entry name" value="PH domain-like"/>
    <property type="match status" value="2"/>
</dbReference>
<reference evidence="6 7" key="1">
    <citation type="submission" date="2020-06" db="EMBL/GenBank/DDBJ databases">
        <authorList>
            <person name="Li R."/>
            <person name="Bekaert M."/>
        </authorList>
    </citation>
    <scope>NUCLEOTIDE SEQUENCE [LARGE SCALE GENOMIC DNA]</scope>
    <source>
        <strain evidence="7">wild</strain>
    </source>
</reference>
<feature type="domain" description="DEP" evidence="5">
    <location>
        <begin position="138"/>
        <end position="219"/>
    </location>
</feature>
<evidence type="ECO:0000313" key="7">
    <source>
        <dbReference type="Proteomes" id="UP000507470"/>
    </source>
</evidence>
<evidence type="ECO:0000259" key="4">
    <source>
        <dbReference type="PROSITE" id="PS50003"/>
    </source>
</evidence>
<dbReference type="CDD" id="cd04371">
    <property type="entry name" value="DEP"/>
    <property type="match status" value="1"/>
</dbReference>
<dbReference type="Gene3D" id="2.30.29.30">
    <property type="entry name" value="Pleckstrin-homology domain (PH domain)/Phosphotyrosine-binding domain (PTB)"/>
    <property type="match status" value="2"/>
</dbReference>
<dbReference type="EMBL" id="CACVKT020007768">
    <property type="protein sequence ID" value="CAC5410316.1"/>
    <property type="molecule type" value="Genomic_DNA"/>
</dbReference>
<keyword evidence="1" id="KW-0479">Metal-binding</keyword>